<evidence type="ECO:0000256" key="3">
    <source>
        <dbReference type="ARBA" id="ARBA00004273"/>
    </source>
</evidence>
<keyword evidence="12 19" id="KW-0560">Oxidoreductase</keyword>
<dbReference type="Gene3D" id="3.50.50.60">
    <property type="entry name" value="FAD/NAD(P)-binding domain"/>
    <property type="match status" value="1"/>
</dbReference>
<dbReference type="Pfam" id="PF21162">
    <property type="entry name" value="ETFQO_UQ-bd"/>
    <property type="match status" value="1"/>
</dbReference>
<feature type="domain" description="4Fe-4S ferredoxin-type" evidence="20">
    <location>
        <begin position="587"/>
        <end position="616"/>
    </location>
</feature>
<comment type="caution">
    <text evidence="21">The sequence shown here is derived from an EMBL/GenBank/DDBJ whole genome shotgun (WGS) entry which is preliminary data.</text>
</comment>
<dbReference type="GO" id="GO:0051539">
    <property type="term" value="F:4 iron, 4 sulfur cluster binding"/>
    <property type="evidence" value="ECO:0007669"/>
    <property type="project" value="UniProtKB-UniRule"/>
</dbReference>
<gene>
    <name evidence="21" type="ORF">QCA50_018978</name>
</gene>
<keyword evidence="16" id="KW-0496">Mitochondrion</keyword>
<comment type="function">
    <text evidence="2 19">Accepts electrons from ETF and reduces ubiquinone.</text>
</comment>
<evidence type="ECO:0000256" key="9">
    <source>
        <dbReference type="ARBA" id="ARBA00022827"/>
    </source>
</evidence>
<accession>A0AAW0FD93</accession>
<dbReference type="PROSITE" id="PS51379">
    <property type="entry name" value="4FE4S_FER_2"/>
    <property type="match status" value="1"/>
</dbReference>
<dbReference type="SUPFAM" id="SSF54862">
    <property type="entry name" value="4Fe-4S ferredoxins"/>
    <property type="match status" value="1"/>
</dbReference>
<keyword evidence="13 19" id="KW-0408">Iron</keyword>
<dbReference type="EC" id="1.5.5.1" evidence="19"/>
<evidence type="ECO:0000256" key="6">
    <source>
        <dbReference type="ARBA" id="ARBA00022630"/>
    </source>
</evidence>
<evidence type="ECO:0000256" key="5">
    <source>
        <dbReference type="ARBA" id="ARBA00022448"/>
    </source>
</evidence>
<comment type="cofactor">
    <cofactor evidence="1 19">
        <name>FAD</name>
        <dbReference type="ChEBI" id="CHEBI:57692"/>
    </cofactor>
</comment>
<dbReference type="InterPro" id="IPR040156">
    <property type="entry name" value="ETF-QO"/>
</dbReference>
<evidence type="ECO:0000256" key="18">
    <source>
        <dbReference type="ARBA" id="ARBA00052682"/>
    </source>
</evidence>
<evidence type="ECO:0000259" key="20">
    <source>
        <dbReference type="PROSITE" id="PS51379"/>
    </source>
</evidence>
<protein>
    <recommendedName>
        <fullName evidence="19">Electron transfer flavoprotein-ubiquinone oxidoreductase</fullName>
        <shortName evidence="19">ETF-QO</shortName>
        <ecNumber evidence="19">1.5.5.1</ecNumber>
    </recommendedName>
</protein>
<dbReference type="GO" id="GO:0046872">
    <property type="term" value="F:metal ion binding"/>
    <property type="evidence" value="ECO:0007669"/>
    <property type="project" value="UniProtKB-KW"/>
</dbReference>
<dbReference type="PANTHER" id="PTHR10617:SF107">
    <property type="entry name" value="ELECTRON TRANSFER FLAVOPROTEIN-UBIQUINONE OXIDOREDUCTASE, MITOCHONDRIAL"/>
    <property type="match status" value="1"/>
</dbReference>
<dbReference type="Proteomes" id="UP001385951">
    <property type="component" value="Unassembled WGS sequence"/>
</dbReference>
<keyword evidence="14 19" id="KW-0411">Iron-sulfur</keyword>
<dbReference type="Gene3D" id="3.30.9.90">
    <property type="match status" value="1"/>
</dbReference>
<evidence type="ECO:0000256" key="15">
    <source>
        <dbReference type="ARBA" id="ARBA00023075"/>
    </source>
</evidence>
<dbReference type="FunFam" id="3.30.70.20:FF:000015">
    <property type="entry name" value="Electron transfer flavoprotein-ubiquinone oxidoreductase"/>
    <property type="match status" value="1"/>
</dbReference>
<dbReference type="GO" id="GO:0005743">
    <property type="term" value="C:mitochondrial inner membrane"/>
    <property type="evidence" value="ECO:0007669"/>
    <property type="project" value="UniProtKB-SubCell"/>
</dbReference>
<evidence type="ECO:0000313" key="22">
    <source>
        <dbReference type="Proteomes" id="UP001385951"/>
    </source>
</evidence>
<dbReference type="AlphaFoldDB" id="A0AAW0FD93"/>
<comment type="catalytic activity">
    <reaction evidence="18 19">
        <text>a ubiquinone + reduced [electron-transfer flavoprotein] = a ubiquinol + oxidized [electron-transfer flavoprotein] + H(+)</text>
        <dbReference type="Rhea" id="RHEA:24052"/>
        <dbReference type="Rhea" id="RHEA-COMP:9565"/>
        <dbReference type="Rhea" id="RHEA-COMP:9566"/>
        <dbReference type="Rhea" id="RHEA-COMP:10685"/>
        <dbReference type="Rhea" id="RHEA-COMP:10686"/>
        <dbReference type="ChEBI" id="CHEBI:15378"/>
        <dbReference type="ChEBI" id="CHEBI:16389"/>
        <dbReference type="ChEBI" id="CHEBI:17976"/>
        <dbReference type="ChEBI" id="CHEBI:57692"/>
        <dbReference type="ChEBI" id="CHEBI:58307"/>
        <dbReference type="EC" id="1.5.5.1"/>
    </reaction>
</comment>
<evidence type="ECO:0000256" key="11">
    <source>
        <dbReference type="ARBA" id="ARBA00022982"/>
    </source>
</evidence>
<evidence type="ECO:0000256" key="4">
    <source>
        <dbReference type="ARBA" id="ARBA00006796"/>
    </source>
</evidence>
<dbReference type="GO" id="GO:0004174">
    <property type="term" value="F:electron-transferring-flavoprotein dehydrogenase activity"/>
    <property type="evidence" value="ECO:0007669"/>
    <property type="project" value="UniProtKB-UniRule"/>
</dbReference>
<evidence type="ECO:0000256" key="7">
    <source>
        <dbReference type="ARBA" id="ARBA00022723"/>
    </source>
</evidence>
<evidence type="ECO:0000256" key="19">
    <source>
        <dbReference type="RuleBase" id="RU366068"/>
    </source>
</evidence>
<dbReference type="InterPro" id="IPR017896">
    <property type="entry name" value="4Fe4S_Fe-S-bd"/>
</dbReference>
<keyword evidence="11 19" id="KW-0249">Electron transport</keyword>
<keyword evidence="8" id="KW-0999">Mitochondrion inner membrane</keyword>
<comment type="cofactor">
    <cofactor evidence="19">
        <name>[4Fe-4S] cluster</name>
        <dbReference type="ChEBI" id="CHEBI:49883"/>
    </cofactor>
    <text evidence="19">Binds 1 [4Fe-4S] cluster.</text>
</comment>
<dbReference type="SUPFAM" id="SSF51905">
    <property type="entry name" value="FAD/NAD(P)-binding domain"/>
    <property type="match status" value="1"/>
</dbReference>
<keyword evidence="22" id="KW-1185">Reference proteome</keyword>
<evidence type="ECO:0000256" key="16">
    <source>
        <dbReference type="ARBA" id="ARBA00023128"/>
    </source>
</evidence>
<dbReference type="InterPro" id="IPR007859">
    <property type="entry name" value="ETF-QO/FixX_C"/>
</dbReference>
<dbReference type="SUPFAM" id="SSF54373">
    <property type="entry name" value="FAD-linked reductases, C-terminal domain"/>
    <property type="match status" value="1"/>
</dbReference>
<evidence type="ECO:0000256" key="1">
    <source>
        <dbReference type="ARBA" id="ARBA00001974"/>
    </source>
</evidence>
<keyword evidence="7 19" id="KW-0479">Metal-binding</keyword>
<keyword evidence="5 19" id="KW-0813">Transport</keyword>
<evidence type="ECO:0000256" key="2">
    <source>
        <dbReference type="ARBA" id="ARBA00002819"/>
    </source>
</evidence>
<dbReference type="Pfam" id="PF13450">
    <property type="entry name" value="NAD_binding_8"/>
    <property type="match status" value="1"/>
</dbReference>
<keyword evidence="17" id="KW-0472">Membrane</keyword>
<keyword evidence="15 19" id="KW-0830">Ubiquinone</keyword>
<dbReference type="Pfam" id="PF05187">
    <property type="entry name" value="Fer4_ETF_QO"/>
    <property type="match status" value="1"/>
</dbReference>
<reference evidence="21 22" key="1">
    <citation type="submission" date="2022-09" db="EMBL/GenBank/DDBJ databases">
        <authorList>
            <person name="Palmer J.M."/>
        </authorList>
    </citation>
    <scope>NUCLEOTIDE SEQUENCE [LARGE SCALE GENOMIC DNA]</scope>
    <source>
        <strain evidence="21 22">DSM 7382</strain>
    </source>
</reference>
<dbReference type="Gene3D" id="3.30.70.20">
    <property type="match status" value="1"/>
</dbReference>
<keyword evidence="9 19" id="KW-0274">FAD</keyword>
<comment type="subcellular location">
    <subcellularLocation>
        <location evidence="3">Mitochondrion inner membrane</location>
    </subcellularLocation>
</comment>
<dbReference type="EMBL" id="JASBNA010000078">
    <property type="protein sequence ID" value="KAK7678037.1"/>
    <property type="molecule type" value="Genomic_DNA"/>
</dbReference>
<dbReference type="InterPro" id="IPR049398">
    <property type="entry name" value="ETF-QO/FixC_UQ-bd"/>
</dbReference>
<evidence type="ECO:0000256" key="14">
    <source>
        <dbReference type="ARBA" id="ARBA00023014"/>
    </source>
</evidence>
<proteinExistence type="inferred from homology"/>
<keyword evidence="10" id="KW-0809">Transit peptide</keyword>
<name>A0AAW0FD93_9APHY</name>
<dbReference type="PANTHER" id="PTHR10617">
    <property type="entry name" value="ELECTRON TRANSFER FLAVOPROTEIN-UBIQUINONE OXIDOREDUCTASE"/>
    <property type="match status" value="1"/>
</dbReference>
<evidence type="ECO:0000256" key="8">
    <source>
        <dbReference type="ARBA" id="ARBA00022792"/>
    </source>
</evidence>
<evidence type="ECO:0000313" key="21">
    <source>
        <dbReference type="EMBL" id="KAK7678037.1"/>
    </source>
</evidence>
<sequence>MLRISRKRVSSLVHLRKRCLHFTSTRRRELFDPDNVERASDEVDVCIVGGGPAGLSAAIRLKQLEQEKGKEVRVVVLEKGGEVGSHILSGAVIEPRALNELLPDWQTMEGHPITQPATSTSMRFFTEKYSFPIPHPPQMSHKGTYVVSLSRVTAWLSTIAEELGVEIYPGFAGAGLVYSADGKSVLGVRTNEVGLDREGRMKDTFEPGMEFRAKVTLLAEGAHGSLSKEAIRRFKLREGKDPQTYGIGVKEVWRVDPEKHKPGAVLHTMGWPLDWRTYGGGWVYHMDEGLVTMGLVVGLDYPNPYLSPYRELQRMKHHPYFRDLLSGSATRIAYGARSLNEGGLQSVPKLHFPGGALIGCSAGFVNVAKIKGTHNAMKTGMLAAEAAFDAIDEASHEEEKPSDMSAYEESYKESWVYKDLHEVRNVRPSFNTRLGLWGGVAYSGVDTLFLKGRTPWTFRNTSGLSDAAHTKPARECKPIEYPPFQPPLSTDLLTSLALTGTNHAEDQPIHLRVRNYVASNDVGKEGQEKSEKEIFVEGKDVKREHVKKNVGEFAGLLGRACPAQVYEYVEDEASASGSEDGEGWQGKKLVINSQNCIHCKLCDIKVPTQDITWTVPEGGGGPKYTIT</sequence>
<evidence type="ECO:0000256" key="17">
    <source>
        <dbReference type="ARBA" id="ARBA00023136"/>
    </source>
</evidence>
<evidence type="ECO:0000256" key="13">
    <source>
        <dbReference type="ARBA" id="ARBA00023004"/>
    </source>
</evidence>
<evidence type="ECO:0000256" key="10">
    <source>
        <dbReference type="ARBA" id="ARBA00022946"/>
    </source>
</evidence>
<keyword evidence="6 19" id="KW-0285">Flavoprotein</keyword>
<comment type="similarity">
    <text evidence="4">Belongs to the ETF-QO/FixC family.</text>
</comment>
<dbReference type="InterPro" id="IPR036188">
    <property type="entry name" value="FAD/NAD-bd_sf"/>
</dbReference>
<evidence type="ECO:0000256" key="12">
    <source>
        <dbReference type="ARBA" id="ARBA00023002"/>
    </source>
</evidence>
<organism evidence="21 22">
    <name type="scientific">Cerrena zonata</name>
    <dbReference type="NCBI Taxonomy" id="2478898"/>
    <lineage>
        <taxon>Eukaryota</taxon>
        <taxon>Fungi</taxon>
        <taxon>Dikarya</taxon>
        <taxon>Basidiomycota</taxon>
        <taxon>Agaricomycotina</taxon>
        <taxon>Agaricomycetes</taxon>
        <taxon>Polyporales</taxon>
        <taxon>Cerrenaceae</taxon>
        <taxon>Cerrena</taxon>
    </lineage>
</organism>